<dbReference type="EMBL" id="JAEDAE010000006">
    <property type="protein sequence ID" value="MBH8559137.1"/>
    <property type="molecule type" value="Genomic_DNA"/>
</dbReference>
<dbReference type="NCBIfam" id="TIGR04057">
    <property type="entry name" value="SusC_RagA_signa"/>
    <property type="match status" value="1"/>
</dbReference>
<evidence type="ECO:0000256" key="4">
    <source>
        <dbReference type="ARBA" id="ARBA00022692"/>
    </source>
</evidence>
<dbReference type="InterPro" id="IPR039426">
    <property type="entry name" value="TonB-dep_rcpt-like"/>
</dbReference>
<keyword evidence="4 8" id="KW-0812">Transmembrane</keyword>
<dbReference type="NCBIfam" id="TIGR04056">
    <property type="entry name" value="OMP_RagA_SusC"/>
    <property type="match status" value="1"/>
</dbReference>
<evidence type="ECO:0000259" key="12">
    <source>
        <dbReference type="Pfam" id="PF07715"/>
    </source>
</evidence>
<keyword evidence="3 8" id="KW-1134">Transmembrane beta strand</keyword>
<evidence type="ECO:0000256" key="2">
    <source>
        <dbReference type="ARBA" id="ARBA00022448"/>
    </source>
</evidence>
<comment type="subcellular location">
    <subcellularLocation>
        <location evidence="1 8">Cell outer membrane</location>
        <topology evidence="1 8">Multi-pass membrane protein</topology>
    </subcellularLocation>
</comment>
<protein>
    <submittedName>
        <fullName evidence="13">TonB-dependent receptor</fullName>
    </submittedName>
</protein>
<dbReference type="PROSITE" id="PS52016">
    <property type="entry name" value="TONB_DEPENDENT_REC_3"/>
    <property type="match status" value="1"/>
</dbReference>
<dbReference type="InterPro" id="IPR023996">
    <property type="entry name" value="TonB-dep_OMP_SusC/RagA"/>
</dbReference>
<dbReference type="InterPro" id="IPR036942">
    <property type="entry name" value="Beta-barrel_TonB_sf"/>
</dbReference>
<dbReference type="Gene3D" id="2.40.170.20">
    <property type="entry name" value="TonB-dependent receptor, beta-barrel domain"/>
    <property type="match status" value="1"/>
</dbReference>
<feature type="domain" description="TonB-dependent receptor-like beta-barrel" evidence="11">
    <location>
        <begin position="399"/>
        <end position="1045"/>
    </location>
</feature>
<dbReference type="Gene3D" id="2.170.130.10">
    <property type="entry name" value="TonB-dependent receptor, plug domain"/>
    <property type="match status" value="1"/>
</dbReference>
<accession>A0ABS0Q9J2</accession>
<gene>
    <name evidence="13" type="ORF">I7X13_13820</name>
</gene>
<dbReference type="InterPro" id="IPR008969">
    <property type="entry name" value="CarboxyPept-like_regulatory"/>
</dbReference>
<evidence type="ECO:0000256" key="5">
    <source>
        <dbReference type="ARBA" id="ARBA00023077"/>
    </source>
</evidence>
<keyword evidence="7 8" id="KW-0998">Cell outer membrane</keyword>
<dbReference type="Proteomes" id="UP000625631">
    <property type="component" value="Unassembled WGS sequence"/>
</dbReference>
<evidence type="ECO:0000256" key="1">
    <source>
        <dbReference type="ARBA" id="ARBA00004571"/>
    </source>
</evidence>
<keyword evidence="10" id="KW-0732">Signal</keyword>
<evidence type="ECO:0000256" key="10">
    <source>
        <dbReference type="SAM" id="SignalP"/>
    </source>
</evidence>
<keyword evidence="5 9" id="KW-0798">TonB box</keyword>
<dbReference type="SUPFAM" id="SSF49464">
    <property type="entry name" value="Carboxypeptidase regulatory domain-like"/>
    <property type="match status" value="1"/>
</dbReference>
<evidence type="ECO:0000313" key="14">
    <source>
        <dbReference type="Proteomes" id="UP000625631"/>
    </source>
</evidence>
<keyword evidence="2 8" id="KW-0813">Transport</keyword>
<organism evidence="13 14">
    <name type="scientific">Hymenobacter negativus</name>
    <dbReference type="NCBI Taxonomy" id="2795026"/>
    <lineage>
        <taxon>Bacteria</taxon>
        <taxon>Pseudomonadati</taxon>
        <taxon>Bacteroidota</taxon>
        <taxon>Cytophagia</taxon>
        <taxon>Cytophagales</taxon>
        <taxon>Hymenobacteraceae</taxon>
        <taxon>Hymenobacter</taxon>
    </lineage>
</organism>
<feature type="signal peptide" evidence="10">
    <location>
        <begin position="1"/>
        <end position="21"/>
    </location>
</feature>
<keyword evidence="6 8" id="KW-0472">Membrane</keyword>
<feature type="chain" id="PRO_5045597960" evidence="10">
    <location>
        <begin position="22"/>
        <end position="1091"/>
    </location>
</feature>
<feature type="domain" description="TonB-dependent receptor plug" evidence="12">
    <location>
        <begin position="117"/>
        <end position="224"/>
    </location>
</feature>
<dbReference type="Pfam" id="PF13715">
    <property type="entry name" value="CarbopepD_reg_2"/>
    <property type="match status" value="1"/>
</dbReference>
<evidence type="ECO:0000259" key="11">
    <source>
        <dbReference type="Pfam" id="PF00593"/>
    </source>
</evidence>
<dbReference type="Pfam" id="PF07715">
    <property type="entry name" value="Plug"/>
    <property type="match status" value="1"/>
</dbReference>
<keyword evidence="14" id="KW-1185">Reference proteome</keyword>
<dbReference type="SUPFAM" id="SSF56935">
    <property type="entry name" value="Porins"/>
    <property type="match status" value="1"/>
</dbReference>
<comment type="caution">
    <text evidence="13">The sequence shown here is derived from an EMBL/GenBank/DDBJ whole genome shotgun (WGS) entry which is preliminary data.</text>
</comment>
<name>A0ABS0Q9J2_9BACT</name>
<evidence type="ECO:0000256" key="9">
    <source>
        <dbReference type="RuleBase" id="RU003357"/>
    </source>
</evidence>
<evidence type="ECO:0000256" key="8">
    <source>
        <dbReference type="PROSITE-ProRule" id="PRU01360"/>
    </source>
</evidence>
<dbReference type="InterPro" id="IPR012910">
    <property type="entry name" value="Plug_dom"/>
</dbReference>
<evidence type="ECO:0000256" key="6">
    <source>
        <dbReference type="ARBA" id="ARBA00023136"/>
    </source>
</evidence>
<dbReference type="InterPro" id="IPR023997">
    <property type="entry name" value="TonB-dep_OMP_SusC/RagA_CS"/>
</dbReference>
<dbReference type="InterPro" id="IPR037066">
    <property type="entry name" value="Plug_dom_sf"/>
</dbReference>
<evidence type="ECO:0000256" key="7">
    <source>
        <dbReference type="ARBA" id="ARBA00023237"/>
    </source>
</evidence>
<keyword evidence="13" id="KW-0675">Receptor</keyword>
<dbReference type="Gene3D" id="2.60.40.1120">
    <property type="entry name" value="Carboxypeptidase-like, regulatory domain"/>
    <property type="match status" value="1"/>
</dbReference>
<proteinExistence type="inferred from homology"/>
<reference evidence="13 14" key="1">
    <citation type="submission" date="2020-12" db="EMBL/GenBank/DDBJ databases">
        <title>Hymenobacter sp.</title>
        <authorList>
            <person name="Kim M.K."/>
        </authorList>
    </citation>
    <scope>NUCLEOTIDE SEQUENCE [LARGE SCALE GENOMIC DNA]</scope>
    <source>
        <strain evidence="13 14">BT442</strain>
    </source>
</reference>
<dbReference type="Pfam" id="PF00593">
    <property type="entry name" value="TonB_dep_Rec_b-barrel"/>
    <property type="match status" value="1"/>
</dbReference>
<sequence length="1091" mass="118370">MKKHLLLLWLLLLGSIGLAAAQSRQVQGVVKDAKGETLPGVTVLVEGTTNGASTGANGDFNITLPANSANATLRFSYVGYVSQAVKVGSQSTINVTLASDSKQLDDVVVIGYQEVQRRDVTGSVSSVSAKQIKDIPVNSAAEALTGRLAGVQLTASEGSPGANVTVRVRGGGSVTQDNSPLYVVDGVQVENALAVIAPQDIASVDVLKDASATAIYGARGANGVVIITTKTGREGKTVINYNGFVGFRKLAKTLDVMNPQQFVDYQYERANSLGSTGLSAFKTRFGTTNFRSDTLQRLRNAPDIDWQQEVFGRRALMQTHNISVSGGSKGTTYSLSLTNNQENGIQQSSGYVRNLLNFRFDNKATEKLRLGFNVRYNDQVIEGAGTSTNGTTPQGVSTSSINTRLRNTVIYAPLTLPNLSSNDPNAFDEDFVTNSNLVNPLVAIDNDYRRNRRKVLNLAGNASLQLAKGLTFRSTGGIDITNSAIETFYGQYSPTLRQPAGNFNGQPFANILTNATTSINNSNVLSYNYITGKHTFDALIGEEIYQQLSTEQNIQTKYLPKELTPEQAIANINQGVLPAGGTFAQPLPTTDRDEYRLLSGFARLNYNYDERYLFTATVRADGSSKFGANNRVGYFPAASAAWRISREAFMKDISQISDLKLRVSVGEAGNNRIENFLYSQLFQTGNSQYVFNGVAYNGAASTRLPNPNLKWESTSSRNVGIDLALFNNRLQLTADAYYNTTHDLLVAVPISSVSGYTSQTRNIGSTTNRGLELQLTSTIIQTPDFSWTATANTAMNRGRIESLGDAQSILSYSGWASSDISNDFLTQVGGTVGQFYGYVVDYTSGNGKGFYTADDFTGYNASTKTWTPKPGVVDDNATTGNPLAPGTIRLKDLNGDGVITEADRQVIGNANPKLVGGLNQQFTYKNFDASVFLNFVYGNDVYNANKIEFTTSRYAYANLLATMNDRFRTIDANGATITSAETSRNLNQNASIWTPTRKNFLSSYAIENGSFVRVNNVTFGYTLPKAVLSRAKVTQLRLYVTLNNLYVFTKYSGYDPEANTRQGPKSPLTPGVDYAAYPRSRGFLFGANLSF</sequence>
<dbReference type="InterPro" id="IPR000531">
    <property type="entry name" value="Beta-barrel_TonB"/>
</dbReference>
<evidence type="ECO:0000313" key="13">
    <source>
        <dbReference type="EMBL" id="MBH8559137.1"/>
    </source>
</evidence>
<comment type="similarity">
    <text evidence="8 9">Belongs to the TonB-dependent receptor family.</text>
</comment>
<evidence type="ECO:0000256" key="3">
    <source>
        <dbReference type="ARBA" id="ARBA00022452"/>
    </source>
</evidence>
<dbReference type="RefSeq" id="WP_198075954.1">
    <property type="nucleotide sequence ID" value="NZ_JAEDAE010000006.1"/>
</dbReference>